<sequence length="191" mass="20983">MHISSIMKLSFLTFATLSFAAPTPVTTPMGAAVEYARAAQDVPINLVELSNKRDGPIDLIQLPEKRDGPIDLIQLPKRDSPANLAQLTEKRQDAPINPVELRNCETTKYRSIRSRNAQDARINLIQFPEKRQDSPINLVELNNRAEAELLAARQNDCGSSPYQNQECNAGTGLSIPAFAVIAMALCAIMLV</sequence>
<dbReference type="EMBL" id="RCSW01000026">
    <property type="protein sequence ID" value="KAF7926751.1"/>
    <property type="molecule type" value="Genomic_DNA"/>
</dbReference>
<gene>
    <name evidence="2" type="ORF">EAE97_010260</name>
</gene>
<dbReference type="GeneID" id="62153848"/>
<feature type="chain" id="PRO_5040423203" evidence="1">
    <location>
        <begin position="21"/>
        <end position="191"/>
    </location>
</feature>
<name>A0A9P5HYS5_9HELO</name>
<keyword evidence="1" id="KW-0732">Signal</keyword>
<dbReference type="AlphaFoldDB" id="A0A9P5HYS5"/>
<evidence type="ECO:0000313" key="3">
    <source>
        <dbReference type="Proteomes" id="UP000710849"/>
    </source>
</evidence>
<keyword evidence="3" id="KW-1185">Reference proteome</keyword>
<protein>
    <submittedName>
        <fullName evidence="2">Uncharacterized protein</fullName>
    </submittedName>
</protein>
<evidence type="ECO:0000313" key="2">
    <source>
        <dbReference type="EMBL" id="KAF7926751.1"/>
    </source>
</evidence>
<feature type="signal peptide" evidence="1">
    <location>
        <begin position="1"/>
        <end position="20"/>
    </location>
</feature>
<proteinExistence type="predicted"/>
<dbReference type="Proteomes" id="UP000710849">
    <property type="component" value="Unassembled WGS sequence"/>
</dbReference>
<organism evidence="2 3">
    <name type="scientific">Botrytis byssoidea</name>
    <dbReference type="NCBI Taxonomy" id="139641"/>
    <lineage>
        <taxon>Eukaryota</taxon>
        <taxon>Fungi</taxon>
        <taxon>Dikarya</taxon>
        <taxon>Ascomycota</taxon>
        <taxon>Pezizomycotina</taxon>
        <taxon>Leotiomycetes</taxon>
        <taxon>Helotiales</taxon>
        <taxon>Sclerotiniaceae</taxon>
        <taxon>Botrytis</taxon>
    </lineage>
</organism>
<reference evidence="2 3" key="1">
    <citation type="journal article" date="2020" name="Genome Biol. Evol.">
        <title>Comparative genomics of Sclerotiniaceae.</title>
        <authorList>
            <person name="Valero Jimenez C.A."/>
            <person name="Steentjes M."/>
            <person name="Scholten O.E."/>
            <person name="Van Kan J.A.L."/>
        </authorList>
    </citation>
    <scope>NUCLEOTIDE SEQUENCE [LARGE SCALE GENOMIC DNA]</scope>
    <source>
        <strain evidence="2 3">MUCL 94</strain>
    </source>
</reference>
<accession>A0A9P5HYS5</accession>
<comment type="caution">
    <text evidence="2">The sequence shown here is derived from an EMBL/GenBank/DDBJ whole genome shotgun (WGS) entry which is preliminary data.</text>
</comment>
<dbReference type="RefSeq" id="XP_038728485.1">
    <property type="nucleotide sequence ID" value="XM_038880775.1"/>
</dbReference>
<evidence type="ECO:0000256" key="1">
    <source>
        <dbReference type="SAM" id="SignalP"/>
    </source>
</evidence>